<dbReference type="EMBL" id="MT143704">
    <property type="protein sequence ID" value="QJB01045.1"/>
    <property type="molecule type" value="Genomic_DNA"/>
</dbReference>
<name>A0A6M3M5N7_9ZZZZ</name>
<gene>
    <name evidence="1" type="ORF">MM171A00153_0064</name>
</gene>
<accession>A0A6M3M5N7</accession>
<reference evidence="1" key="1">
    <citation type="submission" date="2020-03" db="EMBL/GenBank/DDBJ databases">
        <title>The deep terrestrial virosphere.</title>
        <authorList>
            <person name="Holmfeldt K."/>
            <person name="Nilsson E."/>
            <person name="Simone D."/>
            <person name="Lopez-Fernandez M."/>
            <person name="Wu X."/>
            <person name="de Brujin I."/>
            <person name="Lundin D."/>
            <person name="Andersson A."/>
            <person name="Bertilsson S."/>
            <person name="Dopson M."/>
        </authorList>
    </citation>
    <scope>NUCLEOTIDE SEQUENCE</scope>
    <source>
        <strain evidence="1">MM171A00153</strain>
    </source>
</reference>
<organism evidence="1">
    <name type="scientific">viral metagenome</name>
    <dbReference type="NCBI Taxonomy" id="1070528"/>
    <lineage>
        <taxon>unclassified sequences</taxon>
        <taxon>metagenomes</taxon>
        <taxon>organismal metagenomes</taxon>
    </lineage>
</organism>
<dbReference type="AlphaFoldDB" id="A0A6M3M5N7"/>
<protein>
    <submittedName>
        <fullName evidence="1">Uncharacterized protein</fullName>
    </submittedName>
</protein>
<sequence>MQHGRRPSRPPRLIAGQRWFAAGSLLSRESLAKAMRDRGCVCPLWAPEPLAELVDIMAYRYVFLALPWDGRAHRWPCGGSPDVPCALPVTFLYTRPGKFRLRPVPDEQIERLARGPEVREPTVEELVGQMIRVDEGVAVWGGLGGVVQGAVGLDRAAVRIDLGESTRLAVIPLAAVRRP</sequence>
<proteinExistence type="predicted"/>
<evidence type="ECO:0000313" key="1">
    <source>
        <dbReference type="EMBL" id="QJB01045.1"/>
    </source>
</evidence>